<evidence type="ECO:0000313" key="2">
    <source>
        <dbReference type="Proteomes" id="UP000032360"/>
    </source>
</evidence>
<reference evidence="1 2" key="1">
    <citation type="submission" date="2015-01" db="EMBL/GenBank/DDBJ databases">
        <title>Draft genome of the acidophilic iron oxidizer Acidithrix ferrooxidans strain Py-F3.</title>
        <authorList>
            <person name="Poehlein A."/>
            <person name="Eisen S."/>
            <person name="Schloemann M."/>
            <person name="Johnson B.D."/>
            <person name="Daniel R."/>
            <person name="Muehling M."/>
        </authorList>
    </citation>
    <scope>NUCLEOTIDE SEQUENCE [LARGE SCALE GENOMIC DNA]</scope>
    <source>
        <strain evidence="1 2">Py-F3</strain>
    </source>
</reference>
<proteinExistence type="predicted"/>
<dbReference type="STRING" id="1280514.AXFE_33870"/>
<dbReference type="Proteomes" id="UP000032360">
    <property type="component" value="Unassembled WGS sequence"/>
</dbReference>
<protein>
    <recommendedName>
        <fullName evidence="3">Lipoprotein</fullName>
    </recommendedName>
</protein>
<dbReference type="PANTHER" id="PTHR39335:SF1">
    <property type="entry name" value="BLL4220 PROTEIN"/>
    <property type="match status" value="1"/>
</dbReference>
<organism evidence="1 2">
    <name type="scientific">Acidithrix ferrooxidans</name>
    <dbReference type="NCBI Taxonomy" id="1280514"/>
    <lineage>
        <taxon>Bacteria</taxon>
        <taxon>Bacillati</taxon>
        <taxon>Actinomycetota</taxon>
        <taxon>Acidimicrobiia</taxon>
        <taxon>Acidimicrobiales</taxon>
        <taxon>Acidimicrobiaceae</taxon>
        <taxon>Acidithrix</taxon>
    </lineage>
</organism>
<evidence type="ECO:0000313" key="1">
    <source>
        <dbReference type="EMBL" id="KJF15767.1"/>
    </source>
</evidence>
<name>A0A0D8HD75_9ACTN</name>
<dbReference type="EMBL" id="JXYS01000124">
    <property type="protein sequence ID" value="KJF15767.1"/>
    <property type="molecule type" value="Genomic_DNA"/>
</dbReference>
<evidence type="ECO:0008006" key="3">
    <source>
        <dbReference type="Google" id="ProtNLM"/>
    </source>
</evidence>
<dbReference type="InterPro" id="IPR005297">
    <property type="entry name" value="Lipoprotein_repeat"/>
</dbReference>
<dbReference type="Pfam" id="PF03640">
    <property type="entry name" value="Lipoprotein_15"/>
    <property type="match status" value="1"/>
</dbReference>
<dbReference type="AlphaFoldDB" id="A0A0D8HD75"/>
<gene>
    <name evidence="1" type="ORF">AXFE_33870</name>
</gene>
<sequence>MILLFSTFLSGAILTACVKPTGSKGLPPEGGSLGATSASKTATLGAGGTNAPSLNGASTAKPRTYSGAGFQTPVFSPTTVPNSINGLPKGPTTIMVEKTNYGMVLAAPDGHTLYMRLGDTPTYPGCKATCSLAFPPVLTNGAPQASGGILAGYLGVLTSPTKGEQIAYAGHPLYTYSGDTAPGQLNAQGAGGIWFAITPTGGPLKAPAVTAKG</sequence>
<dbReference type="PANTHER" id="PTHR39335">
    <property type="entry name" value="BLL4220 PROTEIN"/>
    <property type="match status" value="1"/>
</dbReference>
<dbReference type="GO" id="GO:0043448">
    <property type="term" value="P:alkane catabolic process"/>
    <property type="evidence" value="ECO:0007669"/>
    <property type="project" value="TreeGrafter"/>
</dbReference>
<comment type="caution">
    <text evidence="1">The sequence shown here is derived from an EMBL/GenBank/DDBJ whole genome shotgun (WGS) entry which is preliminary data.</text>
</comment>
<keyword evidence="2" id="KW-1185">Reference proteome</keyword>
<accession>A0A0D8HD75</accession>